<evidence type="ECO:0000313" key="6">
    <source>
        <dbReference type="EMBL" id="PXY35420.1"/>
    </source>
</evidence>
<dbReference type="RefSeq" id="WP_110335414.1">
    <property type="nucleotide sequence ID" value="NZ_JBHVKT010000079.1"/>
</dbReference>
<keyword evidence="3 4" id="KW-0418">Kinase</keyword>
<dbReference type="PIRSF" id="PIRSF028756">
    <property type="entry name" value="PPK2_prd"/>
    <property type="match status" value="1"/>
</dbReference>
<protein>
    <recommendedName>
        <fullName evidence="4">ADP/GDP-polyphosphate phosphotransferase</fullName>
        <ecNumber evidence="4">2.7.4.-</ecNumber>
    </recommendedName>
    <alternativeName>
        <fullName evidence="4">Polyphosphate kinase PPK2</fullName>
    </alternativeName>
</protein>
<keyword evidence="7" id="KW-1185">Reference proteome</keyword>
<dbReference type="GO" id="GO:0008976">
    <property type="term" value="F:polyphosphate kinase activity"/>
    <property type="evidence" value="ECO:0007669"/>
    <property type="project" value="UniProtKB-UniRule"/>
</dbReference>
<feature type="domain" description="Polyphosphate kinase-2-related" evidence="5">
    <location>
        <begin position="16"/>
        <end position="240"/>
    </location>
</feature>
<dbReference type="SUPFAM" id="SSF52540">
    <property type="entry name" value="P-loop containing nucleoside triphosphate hydrolases"/>
    <property type="match status" value="1"/>
</dbReference>
<proteinExistence type="inferred from homology"/>
<dbReference type="OrthoDB" id="9775224at2"/>
<reference evidence="6 7" key="1">
    <citation type="submission" date="2016-07" db="EMBL/GenBank/DDBJ databases">
        <title>Draft genome sequence of Prauserella sp. YIM 121212, isolated from alkaline soil.</title>
        <authorList>
            <person name="Ruckert C."/>
            <person name="Albersmeier A."/>
            <person name="Jiang C.-L."/>
            <person name="Jiang Y."/>
            <person name="Kalinowski J."/>
            <person name="Schneider O."/>
            <person name="Winkler A."/>
            <person name="Zotchev S.B."/>
        </authorList>
    </citation>
    <scope>NUCLEOTIDE SEQUENCE [LARGE SCALE GENOMIC DNA]</scope>
    <source>
        <strain evidence="6 7">YIM 121212</strain>
    </source>
</reference>
<dbReference type="EC" id="2.7.4.-" evidence="4"/>
<evidence type="ECO:0000313" key="7">
    <source>
        <dbReference type="Proteomes" id="UP000247892"/>
    </source>
</evidence>
<evidence type="ECO:0000256" key="3">
    <source>
        <dbReference type="ARBA" id="ARBA00022777"/>
    </source>
</evidence>
<dbReference type="InterPro" id="IPR022488">
    <property type="entry name" value="PPK2-related"/>
</dbReference>
<gene>
    <name evidence="6" type="ORF">BA062_07725</name>
</gene>
<name>A0A318LPF2_9PSEU</name>
<dbReference type="Proteomes" id="UP000247892">
    <property type="component" value="Unassembled WGS sequence"/>
</dbReference>
<evidence type="ECO:0000256" key="2">
    <source>
        <dbReference type="ARBA" id="ARBA00022679"/>
    </source>
</evidence>
<comment type="caution">
    <text evidence="6">The sequence shown here is derived from an EMBL/GenBank/DDBJ whole genome shotgun (WGS) entry which is preliminary data.</text>
</comment>
<evidence type="ECO:0000256" key="1">
    <source>
        <dbReference type="ARBA" id="ARBA00009924"/>
    </source>
</evidence>
<dbReference type="Gene3D" id="3.40.50.300">
    <property type="entry name" value="P-loop containing nucleotide triphosphate hydrolases"/>
    <property type="match status" value="1"/>
</dbReference>
<evidence type="ECO:0000259" key="5">
    <source>
        <dbReference type="Pfam" id="PF03976"/>
    </source>
</evidence>
<dbReference type="InterPro" id="IPR027417">
    <property type="entry name" value="P-loop_NTPase"/>
</dbReference>
<dbReference type="PANTHER" id="PTHR34383:SF1">
    <property type="entry name" value="ADP-POLYPHOSPHATE PHOSPHOTRANSFERASE"/>
    <property type="match status" value="1"/>
</dbReference>
<dbReference type="AlphaFoldDB" id="A0A318LPF2"/>
<dbReference type="InterPro" id="IPR022486">
    <property type="entry name" value="PPK2_PA0141"/>
</dbReference>
<dbReference type="PANTHER" id="PTHR34383">
    <property type="entry name" value="POLYPHOSPHATE:AMP PHOSPHOTRANSFERASE-RELATED"/>
    <property type="match status" value="1"/>
</dbReference>
<comment type="subunit">
    <text evidence="4">Homotetramer.</text>
</comment>
<accession>A0A318LPF2</accession>
<evidence type="ECO:0000256" key="4">
    <source>
        <dbReference type="RuleBase" id="RU369062"/>
    </source>
</evidence>
<dbReference type="EMBL" id="MASU01000005">
    <property type="protein sequence ID" value="PXY35420.1"/>
    <property type="molecule type" value="Genomic_DNA"/>
</dbReference>
<dbReference type="NCBIfam" id="TIGR03707">
    <property type="entry name" value="PPK2_P_aer"/>
    <property type="match status" value="1"/>
</dbReference>
<comment type="similarity">
    <text evidence="1 4">Belongs to the polyphosphate kinase 2 (PPK2) family. Class I subfamily.</text>
</comment>
<organism evidence="6 7">
    <name type="scientific">Prauserella flavalba</name>
    <dbReference type="NCBI Taxonomy" id="1477506"/>
    <lineage>
        <taxon>Bacteria</taxon>
        <taxon>Bacillati</taxon>
        <taxon>Actinomycetota</taxon>
        <taxon>Actinomycetes</taxon>
        <taxon>Pseudonocardiales</taxon>
        <taxon>Pseudonocardiaceae</taxon>
        <taxon>Prauserella</taxon>
    </lineage>
</organism>
<dbReference type="Pfam" id="PF03976">
    <property type="entry name" value="PPK2"/>
    <property type="match status" value="1"/>
</dbReference>
<dbReference type="InterPro" id="IPR016898">
    <property type="entry name" value="Polyphosphate_phosphotransfera"/>
</dbReference>
<keyword evidence="2 4" id="KW-0808">Transferase</keyword>
<comment type="function">
    <text evidence="4">Uses inorganic polyphosphate (polyP) as a donor to convert GDP to GTP or ADP to ATP.</text>
</comment>
<dbReference type="GO" id="GO:0006793">
    <property type="term" value="P:phosphorus metabolic process"/>
    <property type="evidence" value="ECO:0007669"/>
    <property type="project" value="InterPro"/>
</dbReference>
<sequence length="274" mass="32211">MSSQKSKQSAAQRLPSAVYERELTRLQQELNKLQEWVRSEGARVVIVFEGRDAAGKGGTIRRFTERLNPRVARIVALPAPTEREQTQWYFQRYVEHLPAAGEIVLFDRSWYNRAGVERVMGFCTPEQYRRFLQQCPIFERLLVGDGILLRKYWFSVSAAEQERRFRARLDDPLRRWKLSPIDLESMSRWDDYSRAKDDMFVHTDTEEAPWYVVESEEKRRGRINMIAHLLSSIPYQDVEQRVLTLPKRPAGGGYERADRALQRYVPDHFATLLT</sequence>